<dbReference type="GO" id="GO:0032196">
    <property type="term" value="P:transposition"/>
    <property type="evidence" value="ECO:0007669"/>
    <property type="project" value="UniProtKB-KW"/>
</dbReference>
<keyword evidence="6" id="KW-0540">Nuclease</keyword>
<evidence type="ECO:0000256" key="3">
    <source>
        <dbReference type="ARBA" id="ARBA00022612"/>
    </source>
</evidence>
<dbReference type="InterPro" id="IPR057670">
    <property type="entry name" value="SH3_retrovirus"/>
</dbReference>
<evidence type="ECO:0000256" key="8">
    <source>
        <dbReference type="ARBA" id="ARBA00022741"/>
    </source>
</evidence>
<feature type="region of interest" description="Disordered" evidence="22">
    <location>
        <begin position="767"/>
        <end position="840"/>
    </location>
</feature>
<evidence type="ECO:0000256" key="17">
    <source>
        <dbReference type="ARBA" id="ARBA00023113"/>
    </source>
</evidence>
<feature type="compositionally biased region" description="Pro residues" evidence="22">
    <location>
        <begin position="827"/>
        <end position="836"/>
    </location>
</feature>
<dbReference type="AlphaFoldDB" id="A0A9Q3HE49"/>
<evidence type="ECO:0000256" key="1">
    <source>
        <dbReference type="ARBA" id="ARBA00002180"/>
    </source>
</evidence>
<keyword evidence="19" id="KW-0511">Multifunctional enzyme</keyword>
<dbReference type="GO" id="GO:0046872">
    <property type="term" value="F:metal ion binding"/>
    <property type="evidence" value="ECO:0007669"/>
    <property type="project" value="UniProtKB-KW"/>
</dbReference>
<keyword evidence="11" id="KW-0067">ATP-binding</keyword>
<feature type="domain" description="Integrase catalytic" evidence="23">
    <location>
        <begin position="505"/>
        <end position="676"/>
    </location>
</feature>
<keyword evidence="13" id="KW-0694">RNA-binding</keyword>
<dbReference type="InterPro" id="IPR013103">
    <property type="entry name" value="RVT_2"/>
</dbReference>
<evidence type="ECO:0000256" key="22">
    <source>
        <dbReference type="SAM" id="MobiDB-lite"/>
    </source>
</evidence>
<organism evidence="24 25">
    <name type="scientific">Austropuccinia psidii MF-1</name>
    <dbReference type="NCBI Taxonomy" id="1389203"/>
    <lineage>
        <taxon>Eukaryota</taxon>
        <taxon>Fungi</taxon>
        <taxon>Dikarya</taxon>
        <taxon>Basidiomycota</taxon>
        <taxon>Pucciniomycotina</taxon>
        <taxon>Pucciniomycetes</taxon>
        <taxon>Pucciniales</taxon>
        <taxon>Sphaerophragmiaceae</taxon>
        <taxon>Austropuccinia</taxon>
    </lineage>
</organism>
<dbReference type="GO" id="GO:0004519">
    <property type="term" value="F:endonuclease activity"/>
    <property type="evidence" value="ECO:0007669"/>
    <property type="project" value="UniProtKB-KW"/>
</dbReference>
<evidence type="ECO:0000256" key="16">
    <source>
        <dbReference type="ARBA" id="ARBA00022932"/>
    </source>
</evidence>
<evidence type="ECO:0000313" key="25">
    <source>
        <dbReference type="Proteomes" id="UP000765509"/>
    </source>
</evidence>
<evidence type="ECO:0000256" key="10">
    <source>
        <dbReference type="ARBA" id="ARBA00022801"/>
    </source>
</evidence>
<dbReference type="Pfam" id="PF25597">
    <property type="entry name" value="SH3_retrovirus"/>
    <property type="match status" value="1"/>
</dbReference>
<keyword evidence="8" id="KW-0547">Nucleotide-binding</keyword>
<dbReference type="GO" id="GO:0003964">
    <property type="term" value="F:RNA-directed DNA polymerase activity"/>
    <property type="evidence" value="ECO:0007669"/>
    <property type="project" value="UniProtKB-KW"/>
</dbReference>
<gene>
    <name evidence="24" type="ORF">O181_040682</name>
</gene>
<dbReference type="Pfam" id="PF13976">
    <property type="entry name" value="gag_pre-integrs"/>
    <property type="match status" value="1"/>
</dbReference>
<dbReference type="InterPro" id="IPR039537">
    <property type="entry name" value="Retrotran_Ty1/copia-like"/>
</dbReference>
<keyword evidence="10" id="KW-0378">Hydrolase</keyword>
<evidence type="ECO:0000256" key="18">
    <source>
        <dbReference type="ARBA" id="ARBA00023172"/>
    </source>
</evidence>
<keyword evidence="12" id="KW-0460">Magnesium</keyword>
<evidence type="ECO:0000256" key="21">
    <source>
        <dbReference type="ARBA" id="ARBA00049244"/>
    </source>
</evidence>
<dbReference type="Pfam" id="PF22936">
    <property type="entry name" value="Pol_BBD"/>
    <property type="match status" value="1"/>
</dbReference>
<sequence>MSIASPRLDQLNNSFSSNPCLYLFSTRPCSNLLCVFRLWAQRCQNKFRINLLISNMSNSTDSSVTLTEIKNLEKLSTSNFVTWQRGIVSSLGMRNLKGILYEDSSTFKTDPIKLKQSEMVYYFIIGHLDDENYDKFVSEDENDPVTLWKNIKDYYASSSAENIASNFGKLFSIKFPPSSSSLSESISSFRSTLKLLRTLSPTLFTGDIMPQVLAFYVLRMLPETCRHVSTAVFHSIKVSTKIPTVEEVFKEVKLNIIRRSGSEDDNNVALKVGAKAKKELCHKGKHNPLSNHPESECFQLHPEKREAFHKRRNNQLAPGTGIALAACNSSISLSDHPILDSGCSNTIAPTNRGFLNTTHSKETLLAANGNSMEVVSEGTLCLNTSIGSLLIHKALVVPSVTSTLVSLGPYLNNGATLKGYKGGADLLDKHGKLILTTKIVNNVLLIDTASPSLACSAISGDPLTIHRRLGHPSVRVASKMHPGIDFSQLHCTSCSLSKSHCLPFTGTFPIPTRTLEVIHMDLCGPITPISRGGNKYIFQLTDGFSHMRFVYLLKEKADTYHSFLKFQTLVENQTSNVIKTVVSDNGGEFVNRKFSSLFSTKGIKHLTTAPYTPQQNPVSERGNRTLLERIRVFLCDYKVPLEWWGEACSMAAYVLNRTPIASINYSTPISLWDPLKSQNISTLHPFGCTAIMHRPKANRTSKVDTTGICCMLIGIEDGHKNFQLFEPNSKNIYVTHDCVFLDSEAFWPKFVSNHYLPSNLTELPSIHSTAEESSESPVPLLSALDEPNTESARHPPYPDESPSSTTSLIIPSSGEQPCPADNACPPTQHPSPPPNVPKGWTYNLVPDEAPNNIESTISSKNIVLGKRQSQPPSRFSGAVSRTAPRSFKEAMASSKANAWMFAIQKEFASLERHGVLEEVARTSDLRLLSTTWVFREKTDAHGNLLEEKARLCVRGFLQVEGLDFHDTFAPTGRLATLRFLLGYCAEKDLDLHQMDVKTAFLHGDLDEVIHISLPEGYQPSGSGDLCLRLKKSLYGLRQSPRNWYLKIKTFFLTAGFRPSAADPCLFIKDSADPCFVFIHVDDLVIGGANLDSFRAEINSTFDMKDLGELKFVLGMKVTRNRSLRLIFLTQELYIDKLLHTFKMNDCKPASTPQVPSVEK</sequence>
<dbReference type="GO" id="GO:0003723">
    <property type="term" value="F:RNA binding"/>
    <property type="evidence" value="ECO:0007669"/>
    <property type="project" value="UniProtKB-KW"/>
</dbReference>
<dbReference type="EMBL" id="AVOT02016085">
    <property type="protein sequence ID" value="MBW0500967.1"/>
    <property type="molecule type" value="Genomic_DNA"/>
</dbReference>
<keyword evidence="25" id="KW-1185">Reference proteome</keyword>
<protein>
    <recommendedName>
        <fullName evidence="23">Integrase catalytic domain-containing protein</fullName>
    </recommendedName>
</protein>
<evidence type="ECO:0000256" key="12">
    <source>
        <dbReference type="ARBA" id="ARBA00022842"/>
    </source>
</evidence>
<keyword evidence="18" id="KW-0233">DNA recombination</keyword>
<evidence type="ECO:0000256" key="5">
    <source>
        <dbReference type="ARBA" id="ARBA00022695"/>
    </source>
</evidence>
<evidence type="ECO:0000256" key="11">
    <source>
        <dbReference type="ARBA" id="ARBA00022840"/>
    </source>
</evidence>
<dbReference type="SUPFAM" id="SSF53098">
    <property type="entry name" value="Ribonuclease H-like"/>
    <property type="match status" value="1"/>
</dbReference>
<dbReference type="GO" id="GO:0015074">
    <property type="term" value="P:DNA integration"/>
    <property type="evidence" value="ECO:0007669"/>
    <property type="project" value="UniProtKB-KW"/>
</dbReference>
<comment type="caution">
    <text evidence="24">The sequence shown here is derived from an EMBL/GenBank/DDBJ whole genome shotgun (WGS) entry which is preliminary data.</text>
</comment>
<reference evidence="24" key="1">
    <citation type="submission" date="2021-03" db="EMBL/GenBank/DDBJ databases">
        <title>Draft genome sequence of rust myrtle Austropuccinia psidii MF-1, a brazilian biotype.</title>
        <authorList>
            <person name="Quecine M.C."/>
            <person name="Pachon D.M.R."/>
            <person name="Bonatelli M.L."/>
            <person name="Correr F.H."/>
            <person name="Franceschini L.M."/>
            <person name="Leite T.F."/>
            <person name="Margarido G.R.A."/>
            <person name="Almeida C.A."/>
            <person name="Ferrarezi J.A."/>
            <person name="Labate C.A."/>
        </authorList>
    </citation>
    <scope>NUCLEOTIDE SEQUENCE</scope>
    <source>
        <strain evidence="24">MF-1</strain>
    </source>
</reference>
<evidence type="ECO:0000256" key="2">
    <source>
        <dbReference type="ARBA" id="ARBA00022578"/>
    </source>
</evidence>
<dbReference type="Pfam" id="PF00665">
    <property type="entry name" value="rve"/>
    <property type="match status" value="1"/>
</dbReference>
<dbReference type="OrthoDB" id="7691805at2759"/>
<dbReference type="InterPro" id="IPR025724">
    <property type="entry name" value="GAG-pre-integrase_dom"/>
</dbReference>
<evidence type="ECO:0000256" key="20">
    <source>
        <dbReference type="ARBA" id="ARBA00048173"/>
    </source>
</evidence>
<comment type="catalytic activity">
    <reaction evidence="21">
        <text>DNA(n) + a 2'-deoxyribonucleoside 5'-triphosphate = DNA(n+1) + diphosphate</text>
        <dbReference type="Rhea" id="RHEA:22508"/>
        <dbReference type="Rhea" id="RHEA-COMP:17339"/>
        <dbReference type="Rhea" id="RHEA-COMP:17340"/>
        <dbReference type="ChEBI" id="CHEBI:33019"/>
        <dbReference type="ChEBI" id="CHEBI:61560"/>
        <dbReference type="ChEBI" id="CHEBI:173112"/>
        <dbReference type="EC" id="2.7.7.7"/>
    </reaction>
</comment>
<dbReference type="GO" id="GO:0008233">
    <property type="term" value="F:peptidase activity"/>
    <property type="evidence" value="ECO:0007669"/>
    <property type="project" value="UniProtKB-KW"/>
</dbReference>
<keyword evidence="16" id="KW-0239">DNA-directed DNA polymerase</keyword>
<evidence type="ECO:0000256" key="6">
    <source>
        <dbReference type="ARBA" id="ARBA00022722"/>
    </source>
</evidence>
<proteinExistence type="predicted"/>
<keyword evidence="17" id="KW-0917">Virion maturation</keyword>
<dbReference type="InterPro" id="IPR012337">
    <property type="entry name" value="RNaseH-like_sf"/>
</dbReference>
<evidence type="ECO:0000313" key="24">
    <source>
        <dbReference type="EMBL" id="MBW0500967.1"/>
    </source>
</evidence>
<dbReference type="InterPro" id="IPR001584">
    <property type="entry name" value="Integrase_cat-core"/>
</dbReference>
<evidence type="ECO:0000256" key="13">
    <source>
        <dbReference type="ARBA" id="ARBA00022884"/>
    </source>
</evidence>
<feature type="compositionally biased region" description="Low complexity" evidence="22">
    <location>
        <begin position="801"/>
        <end position="813"/>
    </location>
</feature>
<evidence type="ECO:0000256" key="19">
    <source>
        <dbReference type="ARBA" id="ARBA00023268"/>
    </source>
</evidence>
<keyword evidence="7" id="KW-0479">Metal-binding</keyword>
<evidence type="ECO:0000256" key="4">
    <source>
        <dbReference type="ARBA" id="ARBA00022670"/>
    </source>
</evidence>
<dbReference type="InterPro" id="IPR054722">
    <property type="entry name" value="PolX-like_BBD"/>
</dbReference>
<keyword evidence="4" id="KW-0645">Protease</keyword>
<dbReference type="InterPro" id="IPR036397">
    <property type="entry name" value="RNaseH_sf"/>
</dbReference>
<dbReference type="GO" id="GO:0006508">
    <property type="term" value="P:proteolysis"/>
    <property type="evidence" value="ECO:0007669"/>
    <property type="project" value="UniProtKB-KW"/>
</dbReference>
<dbReference type="Proteomes" id="UP000765509">
    <property type="component" value="Unassembled WGS sequence"/>
</dbReference>
<evidence type="ECO:0000256" key="14">
    <source>
        <dbReference type="ARBA" id="ARBA00022908"/>
    </source>
</evidence>
<dbReference type="GO" id="GO:0006310">
    <property type="term" value="P:DNA recombination"/>
    <property type="evidence" value="ECO:0007669"/>
    <property type="project" value="UniProtKB-KW"/>
</dbReference>
<keyword evidence="14" id="KW-0229">DNA integration</keyword>
<evidence type="ECO:0000256" key="9">
    <source>
        <dbReference type="ARBA" id="ARBA00022759"/>
    </source>
</evidence>
<dbReference type="Pfam" id="PF07727">
    <property type="entry name" value="RVT_2"/>
    <property type="match status" value="1"/>
</dbReference>
<evidence type="ECO:0000256" key="15">
    <source>
        <dbReference type="ARBA" id="ARBA00022918"/>
    </source>
</evidence>
<keyword evidence="5" id="KW-0548">Nucleotidyltransferase</keyword>
<dbReference type="Gene3D" id="3.30.420.10">
    <property type="entry name" value="Ribonuclease H-like superfamily/Ribonuclease H"/>
    <property type="match status" value="1"/>
</dbReference>
<dbReference type="GO" id="GO:0003887">
    <property type="term" value="F:DNA-directed DNA polymerase activity"/>
    <property type="evidence" value="ECO:0007669"/>
    <property type="project" value="UniProtKB-KW"/>
</dbReference>
<comment type="catalytic activity">
    <reaction evidence="20">
        <text>DNA(n) + a 2'-deoxyribonucleoside 5'-triphosphate = DNA(n+1) + diphosphate</text>
        <dbReference type="Rhea" id="RHEA:22508"/>
        <dbReference type="Rhea" id="RHEA-COMP:17339"/>
        <dbReference type="Rhea" id="RHEA-COMP:17340"/>
        <dbReference type="ChEBI" id="CHEBI:33019"/>
        <dbReference type="ChEBI" id="CHEBI:61560"/>
        <dbReference type="ChEBI" id="CHEBI:173112"/>
        <dbReference type="EC" id="2.7.7.49"/>
    </reaction>
</comment>
<keyword evidence="3" id="KW-1188">Viral release from host cell</keyword>
<dbReference type="GO" id="GO:0005524">
    <property type="term" value="F:ATP binding"/>
    <property type="evidence" value="ECO:0007669"/>
    <property type="project" value="UniProtKB-KW"/>
</dbReference>
<evidence type="ECO:0000256" key="7">
    <source>
        <dbReference type="ARBA" id="ARBA00022723"/>
    </source>
</evidence>
<dbReference type="PANTHER" id="PTHR42648">
    <property type="entry name" value="TRANSPOSASE, PUTATIVE-RELATED"/>
    <property type="match status" value="1"/>
</dbReference>
<evidence type="ECO:0000259" key="23">
    <source>
        <dbReference type="PROSITE" id="PS50994"/>
    </source>
</evidence>
<keyword evidence="9" id="KW-0255">Endonuclease</keyword>
<dbReference type="GO" id="GO:0005634">
    <property type="term" value="C:nucleus"/>
    <property type="evidence" value="ECO:0007669"/>
    <property type="project" value="UniProtKB-ARBA"/>
</dbReference>
<keyword evidence="2" id="KW-0815">Transposition</keyword>
<comment type="function">
    <text evidence="1">The aspartyl protease (PR) mediates the proteolytic cleavages of the Gag and Gag-Pol polyproteins after assembly of the VLP.</text>
</comment>
<keyword evidence="16" id="KW-0808">Transferase</keyword>
<name>A0A9Q3HE49_9BASI</name>
<accession>A0A9Q3HE49</accession>
<keyword evidence="15" id="KW-0695">RNA-directed DNA polymerase</keyword>
<dbReference type="PROSITE" id="PS50994">
    <property type="entry name" value="INTEGRASE"/>
    <property type="match status" value="1"/>
</dbReference>
<dbReference type="PANTHER" id="PTHR42648:SF11">
    <property type="entry name" value="TRANSPOSON TY4-P GAG-POL POLYPROTEIN"/>
    <property type="match status" value="1"/>
</dbReference>